<dbReference type="GO" id="GO:0016616">
    <property type="term" value="F:oxidoreductase activity, acting on the CH-OH group of donors, NAD or NADP as acceptor"/>
    <property type="evidence" value="ECO:0007669"/>
    <property type="project" value="UniProtKB-ARBA"/>
</dbReference>
<feature type="region of interest" description="Disordered" evidence="4">
    <location>
        <begin position="588"/>
        <end position="613"/>
    </location>
</feature>
<dbReference type="Gene3D" id="3.40.50.720">
    <property type="entry name" value="NAD(P)-binding Rossmann-like Domain"/>
    <property type="match status" value="1"/>
</dbReference>
<proteinExistence type="inferred from homology"/>
<dbReference type="PRINTS" id="PR00081">
    <property type="entry name" value="GDHRDH"/>
</dbReference>
<dbReference type="VEuPathDB" id="FungiDB:CC77DRAFT_119490"/>
<evidence type="ECO:0000256" key="4">
    <source>
        <dbReference type="SAM" id="MobiDB-lite"/>
    </source>
</evidence>
<comment type="similarity">
    <text evidence="1">Belongs to the short-chain dehydrogenases/reductases (SDR) family.</text>
</comment>
<sequence>MATKMAERLKGKTIVITGASSGIGKSTAIEFARTQPDDLKLILTARREDTLKELAQEIQGFAKGVKVLPVKLDVSKPDEVQGFVGNLPQEYKDIDVLVNNAGLVKGVAQAPDISPADIDTMFSTNVTGLINMTQAILPIFKARSTPSGDIINIGSIAGREPYQGGSIYCATKAAVRSFTDAMRKELIATRIRVIEIDPGQVETEFSVVRFGGDKEKAKKVYEGVEPLTPEDIAEVVVFAAGRRENVVLADSLIFPNHQAAATVMHRKPADEDMKANLGAYVNDQEDEDRSWNDLQNFIRENQTFKTKSSARAKLPSLAQCMARAGVDNADLDLESDSEDDEIDLSQKIEHAVSAFAEKIKEYEKDEKEDKEHVNADPLNNNYLVHHPPMLSPLESIDISYPYNNKQNFGIRRHSDGRSLASLIARADEISVSYNEDVCLPWSTFEPSSLSSSPNPSSDASVLDLSADDALALLRERFRIVHNVGGGTGYCRREWLDAKFKTGCSTVHGPSLLRFSTSCYEHVQPPVITNASTATQQDQYDLVSRVRISPSKDTLNTKSSVWTSAFSKCTSMTSISSYQTDRLQSANNEHHLHMDGPGMDVEKYERDDKRDRKRVDSVPVLTTKGWSDELQVEDIEQLYAPLYTSAEDTRDVPATFVANKTHDSPLVRERTVDDNVSTDLDYDLESEPAAHDSPNSMRRKWTSRMKHFIKMLPKKSKQATRDCFRATKQFSRTAWNLVPAAVQSRRPSPKIDSVI</sequence>
<dbReference type="PRINTS" id="PR00080">
    <property type="entry name" value="SDRFAMILY"/>
</dbReference>
<dbReference type="InterPro" id="IPR036291">
    <property type="entry name" value="NAD(P)-bd_dom_sf"/>
</dbReference>
<dbReference type="InterPro" id="IPR020904">
    <property type="entry name" value="Sc_DH/Rdtase_CS"/>
</dbReference>
<keyword evidence="3" id="KW-0560">Oxidoreductase</keyword>
<evidence type="ECO:0000256" key="2">
    <source>
        <dbReference type="ARBA" id="ARBA00022857"/>
    </source>
</evidence>
<gene>
    <name evidence="5" type="ORF">AA0117_g9791</name>
</gene>
<evidence type="ECO:0000256" key="3">
    <source>
        <dbReference type="ARBA" id="ARBA00023002"/>
    </source>
</evidence>
<dbReference type="EMBL" id="PDXD01000034">
    <property type="protein sequence ID" value="RYN71121.1"/>
    <property type="molecule type" value="Genomic_DNA"/>
</dbReference>
<dbReference type="AlphaFoldDB" id="A0A4Q4N7S2"/>
<organism evidence="5 6">
    <name type="scientific">Alternaria alternata</name>
    <name type="common">Alternaria rot fungus</name>
    <name type="synonym">Torula alternata</name>
    <dbReference type="NCBI Taxonomy" id="5599"/>
    <lineage>
        <taxon>Eukaryota</taxon>
        <taxon>Fungi</taxon>
        <taxon>Dikarya</taxon>
        <taxon>Ascomycota</taxon>
        <taxon>Pezizomycotina</taxon>
        <taxon>Dothideomycetes</taxon>
        <taxon>Pleosporomycetidae</taxon>
        <taxon>Pleosporales</taxon>
        <taxon>Pleosporineae</taxon>
        <taxon>Pleosporaceae</taxon>
        <taxon>Alternaria</taxon>
        <taxon>Alternaria sect. Alternaria</taxon>
        <taxon>Alternaria alternata complex</taxon>
    </lineage>
</organism>
<dbReference type="PROSITE" id="PS00061">
    <property type="entry name" value="ADH_SHORT"/>
    <property type="match status" value="1"/>
</dbReference>
<name>A0A4Q4N7S2_ALTAL</name>
<reference evidence="6" key="1">
    <citation type="journal article" date="2019" name="bioRxiv">
        <title>Genomics, evolutionary history and diagnostics of the Alternaria alternata species group including apple and Asian pear pathotypes.</title>
        <authorList>
            <person name="Armitage A.D."/>
            <person name="Cockerton H.M."/>
            <person name="Sreenivasaprasad S."/>
            <person name="Woodhall J.W."/>
            <person name="Lane C.R."/>
            <person name="Harrison R.J."/>
            <person name="Clarkson J.P."/>
        </authorList>
    </citation>
    <scope>NUCLEOTIDE SEQUENCE [LARGE SCALE GENOMIC DNA]</scope>
    <source>
        <strain evidence="6">FERA 1177</strain>
    </source>
</reference>
<evidence type="ECO:0000256" key="1">
    <source>
        <dbReference type="ARBA" id="ARBA00006484"/>
    </source>
</evidence>
<dbReference type="Pfam" id="PF00106">
    <property type="entry name" value="adh_short"/>
    <property type="match status" value="1"/>
</dbReference>
<dbReference type="Proteomes" id="UP000291422">
    <property type="component" value="Unassembled WGS sequence"/>
</dbReference>
<keyword evidence="2" id="KW-0521">NADP</keyword>
<dbReference type="InterPro" id="IPR002347">
    <property type="entry name" value="SDR_fam"/>
</dbReference>
<dbReference type="FunFam" id="3.40.50.720:FF:000047">
    <property type="entry name" value="NADP-dependent L-serine/L-allo-threonine dehydrogenase"/>
    <property type="match status" value="1"/>
</dbReference>
<comment type="caution">
    <text evidence="5">The sequence shown here is derived from an EMBL/GenBank/DDBJ whole genome shotgun (WGS) entry which is preliminary data.</text>
</comment>
<protein>
    <recommendedName>
        <fullName evidence="7">NAD(P)-binding protein</fullName>
    </recommendedName>
</protein>
<accession>A0A4Q4N7S2</accession>
<evidence type="ECO:0008006" key="7">
    <source>
        <dbReference type="Google" id="ProtNLM"/>
    </source>
</evidence>
<evidence type="ECO:0000313" key="6">
    <source>
        <dbReference type="Proteomes" id="UP000291422"/>
    </source>
</evidence>
<dbReference type="CDD" id="cd05346">
    <property type="entry name" value="SDR_c5"/>
    <property type="match status" value="1"/>
</dbReference>
<dbReference type="PANTHER" id="PTHR42901">
    <property type="entry name" value="ALCOHOL DEHYDROGENASE"/>
    <property type="match status" value="1"/>
</dbReference>
<dbReference type="VEuPathDB" id="FungiDB:CC77DRAFT_1031545"/>
<evidence type="ECO:0000313" key="5">
    <source>
        <dbReference type="EMBL" id="RYN71121.1"/>
    </source>
</evidence>
<dbReference type="SUPFAM" id="SSF51735">
    <property type="entry name" value="NAD(P)-binding Rossmann-fold domains"/>
    <property type="match status" value="1"/>
</dbReference>
<dbReference type="PANTHER" id="PTHR42901:SF1">
    <property type="entry name" value="ALCOHOL DEHYDROGENASE"/>
    <property type="match status" value="1"/>
</dbReference>